<evidence type="ECO:0008006" key="4">
    <source>
        <dbReference type="Google" id="ProtNLM"/>
    </source>
</evidence>
<dbReference type="SUPFAM" id="SSF53850">
    <property type="entry name" value="Periplasmic binding protein-like II"/>
    <property type="match status" value="1"/>
</dbReference>
<protein>
    <recommendedName>
        <fullName evidence="4">ABC transporter substrate-binding protein</fullName>
    </recommendedName>
</protein>
<dbReference type="Gene3D" id="3.40.190.10">
    <property type="entry name" value="Periplasmic binding protein-like II"/>
    <property type="match status" value="2"/>
</dbReference>
<reference evidence="2 3" key="1">
    <citation type="submission" date="2016-05" db="EMBL/GenBank/DDBJ databases">
        <title>Paenibacillus oryzae. sp. nov., isolated from the rice root.</title>
        <authorList>
            <person name="Zhang J."/>
            <person name="Zhang X."/>
        </authorList>
    </citation>
    <scope>NUCLEOTIDE SEQUENCE [LARGE SCALE GENOMIC DNA]</scope>
    <source>
        <strain evidence="2 3">1DrF-4</strain>
    </source>
</reference>
<proteinExistence type="predicted"/>
<comment type="caution">
    <text evidence="2">The sequence shown here is derived from an EMBL/GenBank/DDBJ whole genome shotgun (WGS) entry which is preliminary data.</text>
</comment>
<dbReference type="STRING" id="1844972.A7K91_06910"/>
<feature type="signal peptide" evidence="1">
    <location>
        <begin position="1"/>
        <end position="21"/>
    </location>
</feature>
<organism evidence="2 3">
    <name type="scientific">Paenibacillus oryzae</name>
    <dbReference type="NCBI Taxonomy" id="1844972"/>
    <lineage>
        <taxon>Bacteria</taxon>
        <taxon>Bacillati</taxon>
        <taxon>Bacillota</taxon>
        <taxon>Bacilli</taxon>
        <taxon>Bacillales</taxon>
        <taxon>Paenibacillaceae</taxon>
        <taxon>Paenibacillus</taxon>
    </lineage>
</organism>
<dbReference type="PANTHER" id="PTHR43649:SF14">
    <property type="entry name" value="BLR3389 PROTEIN"/>
    <property type="match status" value="1"/>
</dbReference>
<keyword evidence="1" id="KW-0732">Signal</keyword>
<gene>
    <name evidence="2" type="ORF">A7K91_06910</name>
</gene>
<dbReference type="Pfam" id="PF01547">
    <property type="entry name" value="SBP_bac_1"/>
    <property type="match status" value="1"/>
</dbReference>
<dbReference type="PROSITE" id="PS51257">
    <property type="entry name" value="PROKAR_LIPOPROTEIN"/>
    <property type="match status" value="1"/>
</dbReference>
<dbReference type="OrthoDB" id="9795467at2"/>
<name>A0A1A5YDK0_9BACL</name>
<feature type="chain" id="PRO_5039396993" description="ABC transporter substrate-binding protein" evidence="1">
    <location>
        <begin position="22"/>
        <end position="460"/>
    </location>
</feature>
<dbReference type="InterPro" id="IPR050490">
    <property type="entry name" value="Bact_solute-bd_prot1"/>
</dbReference>
<dbReference type="Proteomes" id="UP000092024">
    <property type="component" value="Unassembled WGS sequence"/>
</dbReference>
<sequence length="460" mass="49569">MTIRKTVLAGSLAAVTLFAAACSNNTGSSNAGTSGENGNGSSAGATKTITVAYGKWNETDNWGKWLTSVKEEFENANPGVKVELNAIEGSQYATKIPLLMMDEKTAPEVLAEDSFMINADSEAGYLEPLAVDTWDDWSNFNEGIKAAVTGTDGKIYGVPFSTDVRGLYYNKVLFEQAGLPVPWEPKTWDDILTASRTIKAQLPDVIPFWMNSSKAGQEATTMQTLQMLLYGTDDTMFEDGKWVTESPGLLSSLEFINTIYSEGMGPKLSQVMTAQAGQILETDLMPNNKVAIALNGNWLTGNWAPTGGKPWPEALDVYGFAKMPTQNGQGQGFTSMSGGWTLSVGAKSAEKELGFKFIQLATSKEHNKEFAMLDGALTPRTDVAADTEYTGQPGTLYGVAAEFITYTHVRPTNSDYPAVSTAVQEMVEKVASASLKPEAAMKDYAKSVERKVGAEKVMAK</sequence>
<accession>A0A1A5YDK0</accession>
<dbReference type="InterPro" id="IPR006059">
    <property type="entry name" value="SBP"/>
</dbReference>
<evidence type="ECO:0000313" key="2">
    <source>
        <dbReference type="EMBL" id="OBR63663.1"/>
    </source>
</evidence>
<evidence type="ECO:0000313" key="3">
    <source>
        <dbReference type="Proteomes" id="UP000092024"/>
    </source>
</evidence>
<keyword evidence="3" id="KW-1185">Reference proteome</keyword>
<dbReference type="PANTHER" id="PTHR43649">
    <property type="entry name" value="ARABINOSE-BINDING PROTEIN-RELATED"/>
    <property type="match status" value="1"/>
</dbReference>
<dbReference type="RefSeq" id="WP_068686203.1">
    <property type="nucleotide sequence ID" value="NZ_LYPA01000071.1"/>
</dbReference>
<evidence type="ECO:0000256" key="1">
    <source>
        <dbReference type="SAM" id="SignalP"/>
    </source>
</evidence>
<dbReference type="EMBL" id="LYPA01000071">
    <property type="protein sequence ID" value="OBR63663.1"/>
    <property type="molecule type" value="Genomic_DNA"/>
</dbReference>
<dbReference type="AlphaFoldDB" id="A0A1A5YDK0"/>